<comment type="caution">
    <text evidence="1">The sequence shown here is derived from an EMBL/GenBank/DDBJ whole genome shotgun (WGS) entry which is preliminary data.</text>
</comment>
<evidence type="ECO:0000313" key="2">
    <source>
        <dbReference type="Proteomes" id="UP001370490"/>
    </source>
</evidence>
<dbReference type="Proteomes" id="UP001370490">
    <property type="component" value="Unassembled WGS sequence"/>
</dbReference>
<reference evidence="1 2" key="1">
    <citation type="submission" date="2023-12" db="EMBL/GenBank/DDBJ databases">
        <title>A high-quality genome assembly for Dillenia turbinata (Dilleniales).</title>
        <authorList>
            <person name="Chanderbali A."/>
        </authorList>
    </citation>
    <scope>NUCLEOTIDE SEQUENCE [LARGE SCALE GENOMIC DNA]</scope>
    <source>
        <strain evidence="1">LSX21</strain>
        <tissue evidence="1">Leaf</tissue>
    </source>
</reference>
<gene>
    <name evidence="1" type="ORF">RJ641_013047</name>
</gene>
<accession>A0AAN8W370</accession>
<keyword evidence="2" id="KW-1185">Reference proteome</keyword>
<dbReference type="EMBL" id="JBAMMX010000002">
    <property type="protein sequence ID" value="KAK6945503.1"/>
    <property type="molecule type" value="Genomic_DNA"/>
</dbReference>
<evidence type="ECO:0000313" key="1">
    <source>
        <dbReference type="EMBL" id="KAK6945503.1"/>
    </source>
</evidence>
<organism evidence="1 2">
    <name type="scientific">Dillenia turbinata</name>
    <dbReference type="NCBI Taxonomy" id="194707"/>
    <lineage>
        <taxon>Eukaryota</taxon>
        <taxon>Viridiplantae</taxon>
        <taxon>Streptophyta</taxon>
        <taxon>Embryophyta</taxon>
        <taxon>Tracheophyta</taxon>
        <taxon>Spermatophyta</taxon>
        <taxon>Magnoliopsida</taxon>
        <taxon>eudicotyledons</taxon>
        <taxon>Gunneridae</taxon>
        <taxon>Pentapetalae</taxon>
        <taxon>Dilleniales</taxon>
        <taxon>Dilleniaceae</taxon>
        <taxon>Dillenia</taxon>
    </lineage>
</organism>
<dbReference type="AlphaFoldDB" id="A0AAN8W370"/>
<name>A0AAN8W370_9MAGN</name>
<protein>
    <submittedName>
        <fullName evidence="1">Uncharacterized protein</fullName>
    </submittedName>
</protein>
<sequence>MEFISGGNLIYTCSQNFTSIQSCKLSVRLKLKCPFSVSVEDEKACLRVAKRDSENDSVCLYVKTVDKKFVLRFLSNKFP</sequence>
<proteinExistence type="predicted"/>